<keyword evidence="6" id="KW-1185">Reference proteome</keyword>
<reference evidence="5 6" key="1">
    <citation type="submission" date="2023-11" db="EMBL/GenBank/DDBJ databases">
        <authorList>
            <person name="Okamura Y."/>
        </authorList>
    </citation>
    <scope>NUCLEOTIDE SEQUENCE [LARGE SCALE GENOMIC DNA]</scope>
</reference>
<evidence type="ECO:0000313" key="6">
    <source>
        <dbReference type="Proteomes" id="UP001497472"/>
    </source>
</evidence>
<evidence type="ECO:0000256" key="4">
    <source>
        <dbReference type="ARBA" id="ARBA00035241"/>
    </source>
</evidence>
<comment type="similarity">
    <text evidence="1">Belongs to the universal ribosomal protein uL1 family.</text>
</comment>
<dbReference type="Gene3D" id="3.30.190.20">
    <property type="match status" value="1"/>
</dbReference>
<dbReference type="FunFam" id="3.30.190.20:FF:000006">
    <property type="entry name" value="Ribosomal protein"/>
    <property type="match status" value="1"/>
</dbReference>
<dbReference type="CDD" id="cd00403">
    <property type="entry name" value="Ribosomal_L1"/>
    <property type="match status" value="1"/>
</dbReference>
<evidence type="ECO:0000256" key="1">
    <source>
        <dbReference type="ARBA" id="ARBA00010531"/>
    </source>
</evidence>
<proteinExistence type="inferred from homology"/>
<accession>A0AAV1JKU1</accession>
<comment type="caution">
    <text evidence="5">The sequence shown here is derived from an EMBL/GenBank/DDBJ whole genome shotgun (WGS) entry which is preliminary data.</text>
</comment>
<dbReference type="InterPro" id="IPR028364">
    <property type="entry name" value="Ribosomal_uL1/biogenesis"/>
</dbReference>
<dbReference type="GO" id="GO:0003723">
    <property type="term" value="F:RNA binding"/>
    <property type="evidence" value="ECO:0007669"/>
    <property type="project" value="InterPro"/>
</dbReference>
<sequence length="340" mass="38922">MEFFGYTLFGPQNYIKDTLKGDYKEPLSKKEAENLIKNMKLTLNLRGKDSHDFDVIRVIDCYIGRVNGFTYGSSQRFTKMKRKGVIKPVGPAEMYRIPPTTSIELSFHLFACYNRWRRSFFKAKMSKVSRDTLYECVNAVLDASKEKQRNFLETVEIQIGLKNYDPQKDKRFSGTVKLKYIPRPKMQVCVLGDQQHCDEAKSLSVPCMDAEALKKLNKNKKLVKKLAKKYDAFLASESLIKQIPRLLGPGLNKAGKFPGLLSHQESMTQKIDEVKATIKFQMKKVLCLSVAVGHVGMTADELAQNVHLSINFLVSLLKKHWQNVRSLHMKSTMGPPQRLY</sequence>
<dbReference type="AlphaFoldDB" id="A0AAV1JKU1"/>
<gene>
    <name evidence="5" type="ORF">LNINA_LOCUS8047</name>
</gene>
<dbReference type="EMBL" id="CAVLEF010000010">
    <property type="protein sequence ID" value="CAK1548682.1"/>
    <property type="molecule type" value="Genomic_DNA"/>
</dbReference>
<dbReference type="Gene3D" id="3.40.50.790">
    <property type="match status" value="1"/>
</dbReference>
<dbReference type="PANTHER" id="PTHR23105">
    <property type="entry name" value="RIBOSOMAL PROTEIN L7AE FAMILY MEMBER"/>
    <property type="match status" value="1"/>
</dbReference>
<dbReference type="InterPro" id="IPR016095">
    <property type="entry name" value="Ribosomal_uL1_3-a/b-sand"/>
</dbReference>
<name>A0AAV1JKU1_9NEOP</name>
<evidence type="ECO:0000256" key="2">
    <source>
        <dbReference type="ARBA" id="ARBA00022980"/>
    </source>
</evidence>
<dbReference type="InterPro" id="IPR050257">
    <property type="entry name" value="eL8/uL1-like"/>
</dbReference>
<dbReference type="SUPFAM" id="SSF56808">
    <property type="entry name" value="Ribosomal protein L1"/>
    <property type="match status" value="1"/>
</dbReference>
<organism evidence="5 6">
    <name type="scientific">Leptosia nina</name>
    <dbReference type="NCBI Taxonomy" id="320188"/>
    <lineage>
        <taxon>Eukaryota</taxon>
        <taxon>Metazoa</taxon>
        <taxon>Ecdysozoa</taxon>
        <taxon>Arthropoda</taxon>
        <taxon>Hexapoda</taxon>
        <taxon>Insecta</taxon>
        <taxon>Pterygota</taxon>
        <taxon>Neoptera</taxon>
        <taxon>Endopterygota</taxon>
        <taxon>Lepidoptera</taxon>
        <taxon>Glossata</taxon>
        <taxon>Ditrysia</taxon>
        <taxon>Papilionoidea</taxon>
        <taxon>Pieridae</taxon>
        <taxon>Pierinae</taxon>
        <taxon>Leptosia</taxon>
    </lineage>
</organism>
<dbReference type="Pfam" id="PF00687">
    <property type="entry name" value="Ribosomal_L1"/>
    <property type="match status" value="1"/>
</dbReference>
<keyword evidence="3" id="KW-0687">Ribonucleoprotein</keyword>
<evidence type="ECO:0000256" key="3">
    <source>
        <dbReference type="ARBA" id="ARBA00023274"/>
    </source>
</evidence>
<protein>
    <recommendedName>
        <fullName evidence="4">Large ribosomal subunit protein uL1</fullName>
    </recommendedName>
</protein>
<dbReference type="Proteomes" id="UP001497472">
    <property type="component" value="Unassembled WGS sequence"/>
</dbReference>
<keyword evidence="2" id="KW-0689">Ribosomal protein</keyword>
<dbReference type="InterPro" id="IPR023674">
    <property type="entry name" value="Ribosomal_uL1-like"/>
</dbReference>
<dbReference type="FunFam" id="3.40.50.790:FF:000002">
    <property type="entry name" value="Ribosomal protein"/>
    <property type="match status" value="1"/>
</dbReference>
<dbReference type="GO" id="GO:1990904">
    <property type="term" value="C:ribonucleoprotein complex"/>
    <property type="evidence" value="ECO:0007669"/>
    <property type="project" value="UniProtKB-KW"/>
</dbReference>
<evidence type="ECO:0000313" key="5">
    <source>
        <dbReference type="EMBL" id="CAK1548682.1"/>
    </source>
</evidence>
<dbReference type="GO" id="GO:0005840">
    <property type="term" value="C:ribosome"/>
    <property type="evidence" value="ECO:0007669"/>
    <property type="project" value="UniProtKB-KW"/>
</dbReference>
<dbReference type="FunFam" id="3.30.190.20:FF:000009">
    <property type="entry name" value="Ribosomal protein L10a"/>
    <property type="match status" value="1"/>
</dbReference>